<gene>
    <name evidence="2" type="ORF">QBC35DRAFT_394163</name>
</gene>
<dbReference type="SUPFAM" id="SSF53098">
    <property type="entry name" value="Ribonuclease H-like"/>
    <property type="match status" value="1"/>
</dbReference>
<dbReference type="PROSITE" id="PS50879">
    <property type="entry name" value="RNASE_H_1"/>
    <property type="match status" value="1"/>
</dbReference>
<evidence type="ECO:0000259" key="1">
    <source>
        <dbReference type="PROSITE" id="PS50879"/>
    </source>
</evidence>
<dbReference type="GO" id="GO:0004523">
    <property type="term" value="F:RNA-DNA hybrid ribonuclease activity"/>
    <property type="evidence" value="ECO:0007669"/>
    <property type="project" value="InterPro"/>
</dbReference>
<dbReference type="GO" id="GO:0003676">
    <property type="term" value="F:nucleic acid binding"/>
    <property type="evidence" value="ECO:0007669"/>
    <property type="project" value="InterPro"/>
</dbReference>
<proteinExistence type="predicted"/>
<dbReference type="InterPro" id="IPR036397">
    <property type="entry name" value="RNaseH_sf"/>
</dbReference>
<dbReference type="InterPro" id="IPR002156">
    <property type="entry name" value="RNaseH_domain"/>
</dbReference>
<dbReference type="Pfam" id="PF00075">
    <property type="entry name" value="RNase_H"/>
    <property type="match status" value="1"/>
</dbReference>
<reference evidence="2" key="2">
    <citation type="submission" date="2023-05" db="EMBL/GenBank/DDBJ databases">
        <authorList>
            <consortium name="Lawrence Berkeley National Laboratory"/>
            <person name="Steindorff A."/>
            <person name="Hensen N."/>
            <person name="Bonometti L."/>
            <person name="Westerberg I."/>
            <person name="Brannstrom I.O."/>
            <person name="Guillou S."/>
            <person name="Cros-Aarteil S."/>
            <person name="Calhoun S."/>
            <person name="Haridas S."/>
            <person name="Kuo A."/>
            <person name="Mondo S."/>
            <person name="Pangilinan J."/>
            <person name="Riley R."/>
            <person name="Labutti K."/>
            <person name="Andreopoulos B."/>
            <person name="Lipzen A."/>
            <person name="Chen C."/>
            <person name="Yanf M."/>
            <person name="Daum C."/>
            <person name="Ng V."/>
            <person name="Clum A."/>
            <person name="Ohm R."/>
            <person name="Martin F."/>
            <person name="Silar P."/>
            <person name="Natvig D."/>
            <person name="Lalanne C."/>
            <person name="Gautier V."/>
            <person name="Ament-Velasquez S.L."/>
            <person name="Kruys A."/>
            <person name="Hutchinson M.I."/>
            <person name="Powell A.J."/>
            <person name="Barry K."/>
            <person name="Miller A.N."/>
            <person name="Grigoriev I.V."/>
            <person name="Debuchy R."/>
            <person name="Gladieux P."/>
            <person name="Thoren M.H."/>
            <person name="Johannesson H."/>
        </authorList>
    </citation>
    <scope>NUCLEOTIDE SEQUENCE</scope>
    <source>
        <strain evidence="2">PSN309</strain>
    </source>
</reference>
<name>A0AAN6WKH4_9PEZI</name>
<accession>A0AAN6WKH4</accession>
<dbReference type="EMBL" id="MU864559">
    <property type="protein sequence ID" value="KAK4183298.1"/>
    <property type="molecule type" value="Genomic_DNA"/>
</dbReference>
<feature type="non-terminal residue" evidence="2">
    <location>
        <position position="1"/>
    </location>
</feature>
<keyword evidence="3" id="KW-1185">Reference proteome</keyword>
<dbReference type="Gene3D" id="3.30.420.10">
    <property type="entry name" value="Ribonuclease H-like superfamily/Ribonuclease H"/>
    <property type="match status" value="1"/>
</dbReference>
<reference evidence="2" key="1">
    <citation type="journal article" date="2023" name="Mol. Phylogenet. Evol.">
        <title>Genome-scale phylogeny and comparative genomics of the fungal order Sordariales.</title>
        <authorList>
            <person name="Hensen N."/>
            <person name="Bonometti L."/>
            <person name="Westerberg I."/>
            <person name="Brannstrom I.O."/>
            <person name="Guillou S."/>
            <person name="Cros-Aarteil S."/>
            <person name="Calhoun S."/>
            <person name="Haridas S."/>
            <person name="Kuo A."/>
            <person name="Mondo S."/>
            <person name="Pangilinan J."/>
            <person name="Riley R."/>
            <person name="LaButti K."/>
            <person name="Andreopoulos B."/>
            <person name="Lipzen A."/>
            <person name="Chen C."/>
            <person name="Yan M."/>
            <person name="Daum C."/>
            <person name="Ng V."/>
            <person name="Clum A."/>
            <person name="Steindorff A."/>
            <person name="Ohm R.A."/>
            <person name="Martin F."/>
            <person name="Silar P."/>
            <person name="Natvig D.O."/>
            <person name="Lalanne C."/>
            <person name="Gautier V."/>
            <person name="Ament-Velasquez S.L."/>
            <person name="Kruys A."/>
            <person name="Hutchinson M.I."/>
            <person name="Powell A.J."/>
            <person name="Barry K."/>
            <person name="Miller A.N."/>
            <person name="Grigoriev I.V."/>
            <person name="Debuchy R."/>
            <person name="Gladieux P."/>
            <person name="Hiltunen Thoren M."/>
            <person name="Johannesson H."/>
        </authorList>
    </citation>
    <scope>NUCLEOTIDE SEQUENCE</scope>
    <source>
        <strain evidence="2">PSN309</strain>
    </source>
</reference>
<evidence type="ECO:0000313" key="3">
    <source>
        <dbReference type="Proteomes" id="UP001302126"/>
    </source>
</evidence>
<protein>
    <submittedName>
        <fullName evidence="2">Ribonuclease H</fullName>
    </submittedName>
</protein>
<comment type="caution">
    <text evidence="2">The sequence shown here is derived from an EMBL/GenBank/DDBJ whole genome shotgun (WGS) entry which is preliminary data.</text>
</comment>
<sequence>IVIATDSECVVYGVTAWLRNWAARDWRTSGRTRVQNRDLWEKLSERMGMLAENGCEVSFWRILRVWNVEADQAANVAAERAGSVAGYMETDGVLV</sequence>
<dbReference type="Proteomes" id="UP001302126">
    <property type="component" value="Unassembled WGS sequence"/>
</dbReference>
<organism evidence="2 3">
    <name type="scientific">Podospora australis</name>
    <dbReference type="NCBI Taxonomy" id="1536484"/>
    <lineage>
        <taxon>Eukaryota</taxon>
        <taxon>Fungi</taxon>
        <taxon>Dikarya</taxon>
        <taxon>Ascomycota</taxon>
        <taxon>Pezizomycotina</taxon>
        <taxon>Sordariomycetes</taxon>
        <taxon>Sordariomycetidae</taxon>
        <taxon>Sordariales</taxon>
        <taxon>Podosporaceae</taxon>
        <taxon>Podospora</taxon>
    </lineage>
</organism>
<dbReference type="AlphaFoldDB" id="A0AAN6WKH4"/>
<dbReference type="InterPro" id="IPR012337">
    <property type="entry name" value="RNaseH-like_sf"/>
</dbReference>
<evidence type="ECO:0000313" key="2">
    <source>
        <dbReference type="EMBL" id="KAK4183298.1"/>
    </source>
</evidence>
<feature type="domain" description="RNase H type-1" evidence="1">
    <location>
        <begin position="1"/>
        <end position="79"/>
    </location>
</feature>